<dbReference type="AlphaFoldDB" id="A0A8T2B0L1"/>
<comment type="subcellular location">
    <subcellularLocation>
        <location evidence="1 6">Secreted</location>
    </subcellularLocation>
</comment>
<dbReference type="InterPro" id="IPR010264">
    <property type="entry name" value="Self-incomp_S1"/>
</dbReference>
<evidence type="ECO:0000256" key="1">
    <source>
        <dbReference type="ARBA" id="ARBA00004613"/>
    </source>
</evidence>
<evidence type="ECO:0000256" key="2">
    <source>
        <dbReference type="ARBA" id="ARBA00005581"/>
    </source>
</evidence>
<evidence type="ECO:0000313" key="7">
    <source>
        <dbReference type="EMBL" id="KAG7578865.1"/>
    </source>
</evidence>
<dbReference type="GO" id="GO:0060320">
    <property type="term" value="P:rejection of self pollen"/>
    <property type="evidence" value="ECO:0007669"/>
    <property type="project" value="UniProtKB-KW"/>
</dbReference>
<dbReference type="EMBL" id="JAEFBK010000008">
    <property type="protein sequence ID" value="KAG7578865.1"/>
    <property type="molecule type" value="Genomic_DNA"/>
</dbReference>
<dbReference type="PANTHER" id="PTHR31232">
    <property type="match status" value="1"/>
</dbReference>
<accession>A0A8T2B0L1</accession>
<evidence type="ECO:0000256" key="5">
    <source>
        <dbReference type="ARBA" id="ARBA00022729"/>
    </source>
</evidence>
<keyword evidence="4 6" id="KW-0964">Secreted</keyword>
<evidence type="ECO:0000256" key="4">
    <source>
        <dbReference type="ARBA" id="ARBA00022525"/>
    </source>
</evidence>
<dbReference type="GO" id="GO:0005576">
    <property type="term" value="C:extracellular region"/>
    <property type="evidence" value="ECO:0007669"/>
    <property type="project" value="UniProtKB-SubCell"/>
</dbReference>
<dbReference type="Pfam" id="PF05938">
    <property type="entry name" value="Self-incomp_S1"/>
    <property type="match status" value="1"/>
</dbReference>
<dbReference type="Proteomes" id="UP000694240">
    <property type="component" value="Chromosome 8"/>
</dbReference>
<feature type="signal peptide" evidence="6">
    <location>
        <begin position="1"/>
        <end position="20"/>
    </location>
</feature>
<organism evidence="7 8">
    <name type="scientific">Arabidopsis thaliana x Arabidopsis arenosa</name>
    <dbReference type="NCBI Taxonomy" id="1240361"/>
    <lineage>
        <taxon>Eukaryota</taxon>
        <taxon>Viridiplantae</taxon>
        <taxon>Streptophyta</taxon>
        <taxon>Embryophyta</taxon>
        <taxon>Tracheophyta</taxon>
        <taxon>Spermatophyta</taxon>
        <taxon>Magnoliopsida</taxon>
        <taxon>eudicotyledons</taxon>
        <taxon>Gunneridae</taxon>
        <taxon>Pentapetalae</taxon>
        <taxon>rosids</taxon>
        <taxon>malvids</taxon>
        <taxon>Brassicales</taxon>
        <taxon>Brassicaceae</taxon>
        <taxon>Camelineae</taxon>
        <taxon>Arabidopsis</taxon>
    </lineage>
</organism>
<evidence type="ECO:0000313" key="8">
    <source>
        <dbReference type="Proteomes" id="UP000694240"/>
    </source>
</evidence>
<gene>
    <name evidence="7" type="ORF">ISN45_Aa03g030300</name>
</gene>
<sequence length="136" mass="15759">MNNLFVLVFVITLSVGSNNASRVFPKNQLYFRNSFSRNDEVLTVQCKSNDDDLGIHSVQRSYVYTFKFGDSIFGETKFVCTLKHGVNSQYSVTFTAYKQNHSIRFGDIKVWEALDDGIYLTDEDHHFEKMYGWVKS</sequence>
<feature type="chain" id="PRO_5035965733" description="S-protein homolog" evidence="6">
    <location>
        <begin position="21"/>
        <end position="136"/>
    </location>
</feature>
<keyword evidence="5 6" id="KW-0732">Signal</keyword>
<keyword evidence="8" id="KW-1185">Reference proteome</keyword>
<proteinExistence type="inferred from homology"/>
<evidence type="ECO:0000256" key="3">
    <source>
        <dbReference type="ARBA" id="ARBA00022471"/>
    </source>
</evidence>
<keyword evidence="3 6" id="KW-0713">Self-incompatibility</keyword>
<comment type="caution">
    <text evidence="7">The sequence shown here is derived from an EMBL/GenBank/DDBJ whole genome shotgun (WGS) entry which is preliminary data.</text>
</comment>
<comment type="similarity">
    <text evidence="2 6">Belongs to the plant self-incompatibility (S1) protein family.</text>
</comment>
<evidence type="ECO:0000256" key="6">
    <source>
        <dbReference type="RuleBase" id="RU367044"/>
    </source>
</evidence>
<reference evidence="7 8" key="1">
    <citation type="submission" date="2020-12" db="EMBL/GenBank/DDBJ databases">
        <title>Concerted genomic and epigenomic changes stabilize Arabidopsis allopolyploids.</title>
        <authorList>
            <person name="Chen Z."/>
        </authorList>
    </citation>
    <scope>NUCLEOTIDE SEQUENCE [LARGE SCALE GENOMIC DNA]</scope>
    <source>
        <strain evidence="7">Allo738</strain>
        <tissue evidence="7">Leaf</tissue>
    </source>
</reference>
<dbReference type="PANTHER" id="PTHR31232:SF39">
    <property type="entry name" value="S-PROTEIN HOMOLOG-RELATED"/>
    <property type="match status" value="1"/>
</dbReference>
<protein>
    <recommendedName>
        <fullName evidence="6">S-protein homolog</fullName>
    </recommendedName>
</protein>
<name>A0A8T2B0L1_9BRAS</name>